<dbReference type="InterPro" id="IPR011545">
    <property type="entry name" value="DEAD/DEAH_box_helicase_dom"/>
</dbReference>
<dbReference type="CDD" id="cd18787">
    <property type="entry name" value="SF2_C_DEAD"/>
    <property type="match status" value="1"/>
</dbReference>
<dbReference type="PANTHER" id="PTHR47959">
    <property type="entry name" value="ATP-DEPENDENT RNA HELICASE RHLE-RELATED"/>
    <property type="match status" value="1"/>
</dbReference>
<dbReference type="InterPro" id="IPR027417">
    <property type="entry name" value="P-loop_NTPase"/>
</dbReference>
<feature type="compositionally biased region" description="Basic residues" evidence="12">
    <location>
        <begin position="470"/>
        <end position="480"/>
    </location>
</feature>
<evidence type="ECO:0000256" key="9">
    <source>
        <dbReference type="ARBA" id="ARBA00024350"/>
    </source>
</evidence>
<gene>
    <name evidence="16" type="ORF">JMJ35_004439</name>
</gene>
<feature type="compositionally biased region" description="Basic and acidic residues" evidence="12">
    <location>
        <begin position="481"/>
        <end position="491"/>
    </location>
</feature>
<evidence type="ECO:0000256" key="1">
    <source>
        <dbReference type="ARBA" id="ARBA00004123"/>
    </source>
</evidence>
<dbReference type="GO" id="GO:0042254">
    <property type="term" value="P:ribosome biogenesis"/>
    <property type="evidence" value="ECO:0007669"/>
    <property type="project" value="UniProtKB-KW"/>
</dbReference>
<evidence type="ECO:0000259" key="15">
    <source>
        <dbReference type="PROSITE" id="PS51195"/>
    </source>
</evidence>
<dbReference type="SMART" id="SM00490">
    <property type="entry name" value="HELICc"/>
    <property type="match status" value="1"/>
</dbReference>
<keyword evidence="6 11" id="KW-0067">ATP-binding</keyword>
<evidence type="ECO:0000256" key="5">
    <source>
        <dbReference type="ARBA" id="ARBA00022806"/>
    </source>
</evidence>
<evidence type="ECO:0000256" key="11">
    <source>
        <dbReference type="RuleBase" id="RU000492"/>
    </source>
</evidence>
<keyword evidence="7" id="KW-0694">RNA-binding</keyword>
<comment type="caution">
    <text evidence="16">The sequence shown here is derived from an EMBL/GenBank/DDBJ whole genome shotgun (WGS) entry which is preliminary data.</text>
</comment>
<dbReference type="Pfam" id="PF00270">
    <property type="entry name" value="DEAD"/>
    <property type="match status" value="1"/>
</dbReference>
<evidence type="ECO:0000256" key="7">
    <source>
        <dbReference type="ARBA" id="ARBA00022884"/>
    </source>
</evidence>
<dbReference type="PROSITE" id="PS00039">
    <property type="entry name" value="DEAD_ATP_HELICASE"/>
    <property type="match status" value="1"/>
</dbReference>
<dbReference type="SMART" id="SM00487">
    <property type="entry name" value="DEXDc"/>
    <property type="match status" value="1"/>
</dbReference>
<dbReference type="InterPro" id="IPR014014">
    <property type="entry name" value="RNA_helicase_DEAD_Q_motif"/>
</dbReference>
<dbReference type="PANTHER" id="PTHR47959:SF20">
    <property type="entry name" value="RNA HELICASE"/>
    <property type="match status" value="1"/>
</dbReference>
<dbReference type="GO" id="GO:0005634">
    <property type="term" value="C:nucleus"/>
    <property type="evidence" value="ECO:0007669"/>
    <property type="project" value="UniProtKB-SubCell"/>
</dbReference>
<dbReference type="InterPro" id="IPR044765">
    <property type="entry name" value="DDX47/Rrp3_DEADc"/>
</dbReference>
<organism evidence="16 17">
    <name type="scientific">Cladonia borealis</name>
    <dbReference type="NCBI Taxonomy" id="184061"/>
    <lineage>
        <taxon>Eukaryota</taxon>
        <taxon>Fungi</taxon>
        <taxon>Dikarya</taxon>
        <taxon>Ascomycota</taxon>
        <taxon>Pezizomycotina</taxon>
        <taxon>Lecanoromycetes</taxon>
        <taxon>OSLEUM clade</taxon>
        <taxon>Lecanoromycetidae</taxon>
        <taxon>Lecanorales</taxon>
        <taxon>Lecanorineae</taxon>
        <taxon>Cladoniaceae</taxon>
        <taxon>Cladonia</taxon>
    </lineage>
</organism>
<keyword evidence="3 11" id="KW-0547">Nucleotide-binding</keyword>
<evidence type="ECO:0000256" key="4">
    <source>
        <dbReference type="ARBA" id="ARBA00022801"/>
    </source>
</evidence>
<dbReference type="InterPro" id="IPR014001">
    <property type="entry name" value="Helicase_ATP-bd"/>
</dbReference>
<dbReference type="AlphaFoldDB" id="A0AA39R230"/>
<feature type="region of interest" description="Disordered" evidence="12">
    <location>
        <begin position="29"/>
        <end position="50"/>
    </location>
</feature>
<dbReference type="InterPro" id="IPR001650">
    <property type="entry name" value="Helicase_C-like"/>
</dbReference>
<reference evidence="16" key="1">
    <citation type="submission" date="2023-03" db="EMBL/GenBank/DDBJ databases">
        <title>Complete genome of Cladonia borealis.</title>
        <authorList>
            <person name="Park H."/>
        </authorList>
    </citation>
    <scope>NUCLEOTIDE SEQUENCE</scope>
    <source>
        <strain evidence="16">ANT050790</strain>
    </source>
</reference>
<dbReference type="GO" id="GO:0016787">
    <property type="term" value="F:hydrolase activity"/>
    <property type="evidence" value="ECO:0007669"/>
    <property type="project" value="UniProtKB-KW"/>
</dbReference>
<evidence type="ECO:0000256" key="8">
    <source>
        <dbReference type="ARBA" id="ARBA00023242"/>
    </source>
</evidence>
<evidence type="ECO:0000256" key="6">
    <source>
        <dbReference type="ARBA" id="ARBA00022840"/>
    </source>
</evidence>
<dbReference type="InterPro" id="IPR000629">
    <property type="entry name" value="RNA-helicase_DEAD-box_CS"/>
</dbReference>
<dbReference type="EMBL" id="JAFEKC020000008">
    <property type="protein sequence ID" value="KAK0513453.1"/>
    <property type="molecule type" value="Genomic_DNA"/>
</dbReference>
<evidence type="ECO:0000256" key="12">
    <source>
        <dbReference type="SAM" id="MobiDB-lite"/>
    </source>
</evidence>
<protein>
    <recommendedName>
        <fullName evidence="18">RNA helicase</fullName>
    </recommendedName>
</protein>
<evidence type="ECO:0008006" key="18">
    <source>
        <dbReference type="Google" id="ProtNLM"/>
    </source>
</evidence>
<name>A0AA39R230_9LECA</name>
<dbReference type="PROSITE" id="PS51194">
    <property type="entry name" value="HELICASE_CTER"/>
    <property type="match status" value="1"/>
</dbReference>
<evidence type="ECO:0000256" key="2">
    <source>
        <dbReference type="ARBA" id="ARBA00022517"/>
    </source>
</evidence>
<dbReference type="Pfam" id="PF00271">
    <property type="entry name" value="Helicase_C"/>
    <property type="match status" value="1"/>
</dbReference>
<feature type="compositionally biased region" description="Basic and acidic residues" evidence="12">
    <location>
        <begin position="31"/>
        <end position="50"/>
    </location>
</feature>
<dbReference type="SUPFAM" id="SSF52540">
    <property type="entry name" value="P-loop containing nucleoside triphosphate hydrolases"/>
    <property type="match status" value="1"/>
</dbReference>
<feature type="domain" description="Helicase ATP-binding" evidence="13">
    <location>
        <begin position="95"/>
        <end position="266"/>
    </location>
</feature>
<dbReference type="GO" id="GO:0003724">
    <property type="term" value="F:RNA helicase activity"/>
    <property type="evidence" value="ECO:0007669"/>
    <property type="project" value="InterPro"/>
</dbReference>
<dbReference type="Gene3D" id="3.40.50.300">
    <property type="entry name" value="P-loop containing nucleotide triphosphate hydrolases"/>
    <property type="match status" value="2"/>
</dbReference>
<keyword evidence="2" id="KW-0690">Ribosome biogenesis</keyword>
<evidence type="ECO:0000256" key="3">
    <source>
        <dbReference type="ARBA" id="ARBA00022741"/>
    </source>
</evidence>
<feature type="domain" description="Helicase C-terminal" evidence="14">
    <location>
        <begin position="278"/>
        <end position="438"/>
    </location>
</feature>
<feature type="compositionally biased region" description="Basic and acidic residues" evidence="12">
    <location>
        <begin position="454"/>
        <end position="463"/>
    </location>
</feature>
<dbReference type="PROSITE" id="PS51192">
    <property type="entry name" value="HELICASE_ATP_BIND_1"/>
    <property type="match status" value="1"/>
</dbReference>
<dbReference type="PROSITE" id="PS51195">
    <property type="entry name" value="Q_MOTIF"/>
    <property type="match status" value="1"/>
</dbReference>
<dbReference type="GO" id="GO:0010467">
    <property type="term" value="P:gene expression"/>
    <property type="evidence" value="ECO:0007669"/>
    <property type="project" value="UniProtKB-ARBA"/>
</dbReference>
<feature type="domain" description="DEAD-box RNA helicase Q" evidence="15">
    <location>
        <begin position="64"/>
        <end position="92"/>
    </location>
</feature>
<dbReference type="GO" id="GO:0005829">
    <property type="term" value="C:cytosol"/>
    <property type="evidence" value="ECO:0007669"/>
    <property type="project" value="TreeGrafter"/>
</dbReference>
<comment type="subcellular location">
    <subcellularLocation>
        <location evidence="1">Nucleus</location>
    </subcellularLocation>
</comment>
<accession>A0AA39R230</accession>
<dbReference type="GO" id="GO:0005524">
    <property type="term" value="F:ATP binding"/>
    <property type="evidence" value="ECO:0007669"/>
    <property type="project" value="UniProtKB-KW"/>
</dbReference>
<dbReference type="GO" id="GO:0003723">
    <property type="term" value="F:RNA binding"/>
    <property type="evidence" value="ECO:0007669"/>
    <property type="project" value="UniProtKB-KW"/>
</dbReference>
<comment type="similarity">
    <text evidence="9">Belongs to the DEAD box helicase family. DDX47/RRP3 subfamily.</text>
</comment>
<keyword evidence="17" id="KW-1185">Reference proteome</keyword>
<evidence type="ECO:0000313" key="16">
    <source>
        <dbReference type="EMBL" id="KAK0513453.1"/>
    </source>
</evidence>
<keyword evidence="8" id="KW-0539">Nucleus</keyword>
<evidence type="ECO:0000259" key="14">
    <source>
        <dbReference type="PROSITE" id="PS51194"/>
    </source>
</evidence>
<proteinExistence type="inferred from homology"/>
<evidence type="ECO:0000256" key="10">
    <source>
        <dbReference type="PROSITE-ProRule" id="PRU00552"/>
    </source>
</evidence>
<evidence type="ECO:0000313" key="17">
    <source>
        <dbReference type="Proteomes" id="UP001166286"/>
    </source>
</evidence>
<feature type="region of interest" description="Disordered" evidence="12">
    <location>
        <begin position="454"/>
        <end position="491"/>
    </location>
</feature>
<feature type="short sequence motif" description="Q motif" evidence="10">
    <location>
        <begin position="64"/>
        <end position="92"/>
    </location>
</feature>
<dbReference type="CDD" id="cd17954">
    <property type="entry name" value="DEADc_DDX47"/>
    <property type="match status" value="1"/>
</dbReference>
<dbReference type="InterPro" id="IPR050079">
    <property type="entry name" value="DEAD_box_RNA_helicase"/>
</dbReference>
<keyword evidence="4 11" id="KW-0378">Hydrolase</keyword>
<keyword evidence="5 11" id="KW-0347">Helicase</keyword>
<evidence type="ECO:0000259" key="13">
    <source>
        <dbReference type="PROSITE" id="PS51192"/>
    </source>
</evidence>
<dbReference type="Proteomes" id="UP001166286">
    <property type="component" value="Unassembled WGS sequence"/>
</dbReference>
<sequence>MNETRKREIGTVSHTLLAVPKKKVKYITPEPNRETKDLSPAHTPVDKTAEEPTVANQVNGATSKSFKDLGIIDSLADACTALGYKAPTPIQNEAIPLALEGRDIIGLAETGSGKTAAFALPILQALMDKPQPFFGLVMAPTRELAYQISQAFEALGSLISVKTAVIVGGFDMVPQAIALGKKPHIIVATPGRLLDHLENTKGFSLRSLKYLVMDEADRLLDLDFGAIIDKILKVLPRERRTYLFSATMTSKVESLQRASLSNPLRVSISTNRYQTVSTLLQSYVFLPHRMKDLYIVYIMNEFAGQSAILFTRTVNETQRLAILLRSLGFGAIPLHGQLSQSARLGALGKFRARSRDILVATDVAARGLDIPSVDLVLNFDLPENSETYIHRVGRTARAGQSGHAISMVTQYDVEIWQRIEAALGKKLKEYETDREEVMMLGERVEEAQQIAIREMKDLHEKRGTKGATLRGRKPGRGGGKKGRDEMDREEG</sequence>